<organism evidence="7 8">
    <name type="scientific">Neofusicoccum ribis</name>
    <dbReference type="NCBI Taxonomy" id="45134"/>
    <lineage>
        <taxon>Eukaryota</taxon>
        <taxon>Fungi</taxon>
        <taxon>Dikarya</taxon>
        <taxon>Ascomycota</taxon>
        <taxon>Pezizomycotina</taxon>
        <taxon>Dothideomycetes</taxon>
        <taxon>Dothideomycetes incertae sedis</taxon>
        <taxon>Botryosphaeriales</taxon>
        <taxon>Botryosphaeriaceae</taxon>
        <taxon>Neofusicoccum</taxon>
    </lineage>
</organism>
<dbReference type="PANTHER" id="PTHR23507:SF40">
    <property type="entry name" value="TETRACYCLINE-EFFLUX TRANSPORTER"/>
    <property type="match status" value="1"/>
</dbReference>
<feature type="transmembrane region" description="Helical" evidence="6">
    <location>
        <begin position="473"/>
        <end position="491"/>
    </location>
</feature>
<feature type="compositionally biased region" description="Basic and acidic residues" evidence="5">
    <location>
        <begin position="387"/>
        <end position="398"/>
    </location>
</feature>
<feature type="transmembrane region" description="Helical" evidence="6">
    <location>
        <begin position="577"/>
        <end position="596"/>
    </location>
</feature>
<feature type="region of interest" description="Disordered" evidence="5">
    <location>
        <begin position="385"/>
        <end position="414"/>
    </location>
</feature>
<feature type="transmembrane region" description="Helical" evidence="6">
    <location>
        <begin position="57"/>
        <end position="76"/>
    </location>
</feature>
<evidence type="ECO:0000256" key="3">
    <source>
        <dbReference type="ARBA" id="ARBA00022989"/>
    </source>
</evidence>
<dbReference type="Proteomes" id="UP001521116">
    <property type="component" value="Unassembled WGS sequence"/>
</dbReference>
<dbReference type="InterPro" id="IPR036259">
    <property type="entry name" value="MFS_trans_sf"/>
</dbReference>
<comment type="caution">
    <text evidence="7">The sequence shown here is derived from an EMBL/GenBank/DDBJ whole genome shotgun (WGS) entry which is preliminary data.</text>
</comment>
<feature type="transmembrane region" description="Helical" evidence="6">
    <location>
        <begin position="360"/>
        <end position="378"/>
    </location>
</feature>
<feature type="transmembrane region" description="Helical" evidence="6">
    <location>
        <begin position="539"/>
        <end position="565"/>
    </location>
</feature>
<feature type="transmembrane region" description="Helical" evidence="6">
    <location>
        <begin position="497"/>
        <end position="519"/>
    </location>
</feature>
<name>A0ABR3SGC4_9PEZI</name>
<dbReference type="SUPFAM" id="SSF103473">
    <property type="entry name" value="MFS general substrate transporter"/>
    <property type="match status" value="1"/>
</dbReference>
<comment type="subcellular location">
    <subcellularLocation>
        <location evidence="1">Membrane</location>
        <topology evidence="1">Multi-pass membrane protein</topology>
    </subcellularLocation>
</comment>
<feature type="region of interest" description="Disordered" evidence="5">
    <location>
        <begin position="1"/>
        <end position="50"/>
    </location>
</feature>
<keyword evidence="4 6" id="KW-0472">Membrane</keyword>
<sequence length="597" mass="62721">MRASVDSDNIELGSLDARDDEPFLPGDDGASDNSDGIAGGASPYPARSSSTTKKPRVIWLTVFFLMNSLAFGIAVVPRVNLVVSLICRQSLPPAADAAPVVVGGFNPQCQAEAVSSTTAMVQSAGNVISGVLSMGVSAFLNALSDRVGRVRVIAYAATVLGAVECVYVVLAKTPVGTSYRWLYLAYTLDGLSGSFATIMAMASAYISDCVDEEKRNVEVAGSGQKSPLLVFYIGIAMRVASLAYLMVFVSESLPQARKGFRSAFSMPSTTRWQHITRPAKGIDAILAKLDKVNPSKWLDRLLPPGTSGSRRMRRNVIILIAINIICYAGAMATGEVLILYPQVVFKWGNVENNMFMSVINGFRAAVSTLAIPFLIAIFRKRKPQFGRHSEPTHDHPLPHPEPAPVPTSTTTPSTMLDPSVFPDLDALTSPTTPQATTFPPSDPDSPLALRSTTTTPATAPPPATGSLDPLDRTLILTALLFDIFGYIGYALSPNGILFTLCGAAAAFGAVGLSTSEAALTKCVQPSVPGRRPAPPQSKVGELMAGLGMLQSVVRIVAPALVNVVYAATVEGRPGTAFLGVAGVLGVGVGLTAVLVVG</sequence>
<evidence type="ECO:0000313" key="7">
    <source>
        <dbReference type="EMBL" id="KAL1620214.1"/>
    </source>
</evidence>
<accession>A0ABR3SGC4</accession>
<proteinExistence type="predicted"/>
<evidence type="ECO:0000256" key="5">
    <source>
        <dbReference type="SAM" id="MobiDB-lite"/>
    </source>
</evidence>
<evidence type="ECO:0000256" key="4">
    <source>
        <dbReference type="ARBA" id="ARBA00023136"/>
    </source>
</evidence>
<feature type="transmembrane region" description="Helical" evidence="6">
    <location>
        <begin position="316"/>
        <end position="340"/>
    </location>
</feature>
<evidence type="ECO:0000256" key="6">
    <source>
        <dbReference type="SAM" id="Phobius"/>
    </source>
</evidence>
<keyword evidence="8" id="KW-1185">Reference proteome</keyword>
<keyword evidence="2 6" id="KW-0812">Transmembrane</keyword>
<evidence type="ECO:0000256" key="1">
    <source>
        <dbReference type="ARBA" id="ARBA00004141"/>
    </source>
</evidence>
<gene>
    <name evidence="7" type="ORF">SLS56_009760</name>
</gene>
<dbReference type="Gene3D" id="1.20.1250.20">
    <property type="entry name" value="MFS general substrate transporter like domains"/>
    <property type="match status" value="1"/>
</dbReference>
<feature type="transmembrane region" description="Helical" evidence="6">
    <location>
        <begin position="152"/>
        <end position="170"/>
    </location>
</feature>
<evidence type="ECO:0000313" key="8">
    <source>
        <dbReference type="Proteomes" id="UP001521116"/>
    </source>
</evidence>
<keyword evidence="3 6" id="KW-1133">Transmembrane helix</keyword>
<protein>
    <submittedName>
        <fullName evidence="7">Uncharacterized protein</fullName>
    </submittedName>
</protein>
<evidence type="ECO:0000256" key="2">
    <source>
        <dbReference type="ARBA" id="ARBA00022692"/>
    </source>
</evidence>
<reference evidence="7 8" key="1">
    <citation type="submission" date="2024-02" db="EMBL/GenBank/DDBJ databases">
        <title>De novo assembly and annotation of 12 fungi associated with fruit tree decline syndrome in Ontario, Canada.</title>
        <authorList>
            <person name="Sulman M."/>
            <person name="Ellouze W."/>
            <person name="Ilyukhin E."/>
        </authorList>
    </citation>
    <scope>NUCLEOTIDE SEQUENCE [LARGE SCALE GENOMIC DNA]</scope>
    <source>
        <strain evidence="7 8">M1-105</strain>
    </source>
</reference>
<dbReference type="PANTHER" id="PTHR23507">
    <property type="entry name" value="ZGC:174356"/>
    <property type="match status" value="1"/>
</dbReference>
<feature type="region of interest" description="Disordered" evidence="5">
    <location>
        <begin position="426"/>
        <end position="467"/>
    </location>
</feature>
<dbReference type="EMBL" id="JAJVDC020000172">
    <property type="protein sequence ID" value="KAL1620214.1"/>
    <property type="molecule type" value="Genomic_DNA"/>
</dbReference>
<feature type="transmembrane region" description="Helical" evidence="6">
    <location>
        <begin position="226"/>
        <end position="249"/>
    </location>
</feature>
<feature type="compositionally biased region" description="Polar residues" evidence="5">
    <location>
        <begin position="428"/>
        <end position="439"/>
    </location>
</feature>
<feature type="transmembrane region" description="Helical" evidence="6">
    <location>
        <begin position="182"/>
        <end position="206"/>
    </location>
</feature>